<protein>
    <submittedName>
        <fullName evidence="1">Uncharacterized protein</fullName>
    </submittedName>
</protein>
<sequence>MTGLSWNELRSNSIALPNRSVGQRDYRATLAMTSVFKLHITKQATHDGIPVACFKKVETNKKELIK</sequence>
<gene>
    <name evidence="1" type="ORF">GCM10022210_31560</name>
</gene>
<organism evidence="1 2">
    <name type="scientific">Mucilaginibacter dorajii</name>
    <dbReference type="NCBI Taxonomy" id="692994"/>
    <lineage>
        <taxon>Bacteria</taxon>
        <taxon>Pseudomonadati</taxon>
        <taxon>Bacteroidota</taxon>
        <taxon>Sphingobacteriia</taxon>
        <taxon>Sphingobacteriales</taxon>
        <taxon>Sphingobacteriaceae</taxon>
        <taxon>Mucilaginibacter</taxon>
    </lineage>
</organism>
<dbReference type="Proteomes" id="UP001500742">
    <property type="component" value="Unassembled WGS sequence"/>
</dbReference>
<name>A0ABP7Q8Z9_9SPHI</name>
<comment type="caution">
    <text evidence="1">The sequence shown here is derived from an EMBL/GenBank/DDBJ whole genome shotgun (WGS) entry which is preliminary data.</text>
</comment>
<keyword evidence="2" id="KW-1185">Reference proteome</keyword>
<accession>A0ABP7Q8Z9</accession>
<reference evidence="2" key="1">
    <citation type="journal article" date="2019" name="Int. J. Syst. Evol. Microbiol.">
        <title>The Global Catalogue of Microorganisms (GCM) 10K type strain sequencing project: providing services to taxonomists for standard genome sequencing and annotation.</title>
        <authorList>
            <consortium name="The Broad Institute Genomics Platform"/>
            <consortium name="The Broad Institute Genome Sequencing Center for Infectious Disease"/>
            <person name="Wu L."/>
            <person name="Ma J."/>
        </authorList>
    </citation>
    <scope>NUCLEOTIDE SEQUENCE [LARGE SCALE GENOMIC DNA]</scope>
    <source>
        <strain evidence="2">JCM 16601</strain>
    </source>
</reference>
<evidence type="ECO:0000313" key="1">
    <source>
        <dbReference type="EMBL" id="GAA3978296.1"/>
    </source>
</evidence>
<dbReference type="EMBL" id="BAAAZC010000023">
    <property type="protein sequence ID" value="GAA3978296.1"/>
    <property type="molecule type" value="Genomic_DNA"/>
</dbReference>
<proteinExistence type="predicted"/>
<evidence type="ECO:0000313" key="2">
    <source>
        <dbReference type="Proteomes" id="UP001500742"/>
    </source>
</evidence>